<organism evidence="1 2">
    <name type="scientific">Lecanicillium saksenae</name>
    <dbReference type="NCBI Taxonomy" id="468837"/>
    <lineage>
        <taxon>Eukaryota</taxon>
        <taxon>Fungi</taxon>
        <taxon>Dikarya</taxon>
        <taxon>Ascomycota</taxon>
        <taxon>Pezizomycotina</taxon>
        <taxon>Sordariomycetes</taxon>
        <taxon>Hypocreomycetidae</taxon>
        <taxon>Hypocreales</taxon>
        <taxon>Cordycipitaceae</taxon>
        <taxon>Lecanicillium</taxon>
    </lineage>
</organism>
<accession>A0ACC1QHT4</accession>
<sequence>MMASSVWPNEPLTRFAFSPAAQHVLMSNTDRISLEPIGSLEKLPSEIILQILDQLDLQSLSRFSQVSFKAWRLVRGFQPYREILKHAPQFPHTLSATKLLKKYSALHIYSHIIASDRCSSCLCFGVFVFLPTCQRVCRPCFLEKIDFKMITKDSAKQAFNLNDEQIASTAFYYSAVHEAAFVSFREGQEMAIRSRHRIFREFELAVEKLYTNFFSTTVNSSAVHVPFPSEDGPDGGYHCTGCVALSGLALVNTFSPQQVHAIHSMSNKQAMERGLRIYAKSEIMAHVQQCSGVEFLLKREK</sequence>
<comment type="caution">
    <text evidence="1">The sequence shown here is derived from an EMBL/GenBank/DDBJ whole genome shotgun (WGS) entry which is preliminary data.</text>
</comment>
<dbReference type="Proteomes" id="UP001148737">
    <property type="component" value="Unassembled WGS sequence"/>
</dbReference>
<protein>
    <submittedName>
        <fullName evidence="1">Uncharacterized protein</fullName>
    </submittedName>
</protein>
<evidence type="ECO:0000313" key="1">
    <source>
        <dbReference type="EMBL" id="KAJ3475465.1"/>
    </source>
</evidence>
<keyword evidence="2" id="KW-1185">Reference proteome</keyword>
<dbReference type="EMBL" id="JANAKD010001956">
    <property type="protein sequence ID" value="KAJ3475465.1"/>
    <property type="molecule type" value="Genomic_DNA"/>
</dbReference>
<evidence type="ECO:0000313" key="2">
    <source>
        <dbReference type="Proteomes" id="UP001148737"/>
    </source>
</evidence>
<reference evidence="1" key="1">
    <citation type="submission" date="2022-07" db="EMBL/GenBank/DDBJ databases">
        <title>Genome Sequence of Lecanicillium saksenae.</title>
        <authorList>
            <person name="Buettner E."/>
        </authorList>
    </citation>
    <scope>NUCLEOTIDE SEQUENCE</scope>
    <source>
        <strain evidence="1">VT-O1</strain>
    </source>
</reference>
<proteinExistence type="predicted"/>
<name>A0ACC1QHT4_9HYPO</name>
<gene>
    <name evidence="1" type="ORF">NLG97_g9452</name>
</gene>